<name>A0A6N1AQ57_9PROT</name>
<keyword evidence="2" id="KW-0614">Plasmid</keyword>
<geneLocation type="plasmid" evidence="2 3">
    <name>unnamed6</name>
</geneLocation>
<reference evidence="2 3" key="1">
    <citation type="submission" date="2020-06" db="EMBL/GenBank/DDBJ databases">
        <title>Complete genome of Azosprillum oryzae KACC14407.</title>
        <authorList>
            <person name="Kim M."/>
            <person name="Park Y.-J."/>
            <person name="Shin J.-H."/>
        </authorList>
    </citation>
    <scope>NUCLEOTIDE SEQUENCE [LARGE SCALE GENOMIC DNA]</scope>
    <source>
        <strain evidence="2 3">KACC 14407</strain>
        <plasmid evidence="2 3">unnamed6</plasmid>
    </source>
</reference>
<dbReference type="KEGG" id="aoz:HUE56_25595"/>
<gene>
    <name evidence="2" type="ORF">HUE56_25595</name>
</gene>
<organism evidence="2 3">
    <name type="scientific">Azospirillum oryzae</name>
    <dbReference type="NCBI Taxonomy" id="286727"/>
    <lineage>
        <taxon>Bacteria</taxon>
        <taxon>Pseudomonadati</taxon>
        <taxon>Pseudomonadota</taxon>
        <taxon>Alphaproteobacteria</taxon>
        <taxon>Rhodospirillales</taxon>
        <taxon>Azospirillaceae</taxon>
        <taxon>Azospirillum</taxon>
    </lineage>
</organism>
<keyword evidence="3" id="KW-1185">Reference proteome</keyword>
<evidence type="ECO:0000313" key="3">
    <source>
        <dbReference type="Proteomes" id="UP000509702"/>
    </source>
</evidence>
<dbReference type="AlphaFoldDB" id="A0A6N1AQ57"/>
<protein>
    <submittedName>
        <fullName evidence="2">Uncharacterized protein</fullName>
    </submittedName>
</protein>
<accession>A0A6N1AQ57</accession>
<proteinExistence type="predicted"/>
<dbReference type="EMBL" id="CP054621">
    <property type="protein sequence ID" value="QKS53891.1"/>
    <property type="molecule type" value="Genomic_DNA"/>
</dbReference>
<feature type="region of interest" description="Disordered" evidence="1">
    <location>
        <begin position="51"/>
        <end position="93"/>
    </location>
</feature>
<dbReference type="Proteomes" id="UP000509702">
    <property type="component" value="Plasmid unnamed6"/>
</dbReference>
<sequence length="93" mass="10553">MADRRSLRRIRVQEDRITDEIWIKPISAVLTELGITSIGLAQTEVDRRHRRYGYNRPPTRPLFGAAEARHRAHSPTKQRPALIQIKSAGPAGC</sequence>
<evidence type="ECO:0000256" key="1">
    <source>
        <dbReference type="SAM" id="MobiDB-lite"/>
    </source>
</evidence>
<evidence type="ECO:0000313" key="2">
    <source>
        <dbReference type="EMBL" id="QKS53891.1"/>
    </source>
</evidence>